<dbReference type="EMBL" id="LAZR01000319">
    <property type="protein sequence ID" value="KKN74845.1"/>
    <property type="molecule type" value="Genomic_DNA"/>
</dbReference>
<comment type="caution">
    <text evidence="1">The sequence shown here is derived from an EMBL/GenBank/DDBJ whole genome shotgun (WGS) entry which is preliminary data.</text>
</comment>
<dbReference type="AlphaFoldDB" id="A0A0F9T0T7"/>
<accession>A0A0F9T0T7</accession>
<evidence type="ECO:0000313" key="1">
    <source>
        <dbReference type="EMBL" id="KKN74845.1"/>
    </source>
</evidence>
<reference evidence="1" key="1">
    <citation type="journal article" date="2015" name="Nature">
        <title>Complex archaea that bridge the gap between prokaryotes and eukaryotes.</title>
        <authorList>
            <person name="Spang A."/>
            <person name="Saw J.H."/>
            <person name="Jorgensen S.L."/>
            <person name="Zaremba-Niedzwiedzka K."/>
            <person name="Martijn J."/>
            <person name="Lind A.E."/>
            <person name="van Eijk R."/>
            <person name="Schleper C."/>
            <person name="Guy L."/>
            <person name="Ettema T.J."/>
        </authorList>
    </citation>
    <scope>NUCLEOTIDE SEQUENCE</scope>
</reference>
<gene>
    <name evidence="1" type="ORF">LCGC14_0385940</name>
</gene>
<name>A0A0F9T0T7_9ZZZZ</name>
<organism evidence="1">
    <name type="scientific">marine sediment metagenome</name>
    <dbReference type="NCBI Taxonomy" id="412755"/>
    <lineage>
        <taxon>unclassified sequences</taxon>
        <taxon>metagenomes</taxon>
        <taxon>ecological metagenomes</taxon>
    </lineage>
</organism>
<sequence length="46" mass="5171">MSSSSKKPTRKRPLAPYSLADENLLDTYGNLFIGLRAGDLDRELFL</sequence>
<protein>
    <submittedName>
        <fullName evidence="1">Uncharacterized protein</fullName>
    </submittedName>
</protein>
<proteinExistence type="predicted"/>